<dbReference type="Proteomes" id="UP000533476">
    <property type="component" value="Unassembled WGS sequence"/>
</dbReference>
<feature type="chain" id="PRO_5039377946" evidence="2">
    <location>
        <begin position="24"/>
        <end position="71"/>
    </location>
</feature>
<evidence type="ECO:0000256" key="1">
    <source>
        <dbReference type="SAM" id="MobiDB-lite"/>
    </source>
</evidence>
<gene>
    <name evidence="3" type="ORF">HIJ39_18825</name>
</gene>
<feature type="compositionally biased region" description="Polar residues" evidence="1">
    <location>
        <begin position="41"/>
        <end position="61"/>
    </location>
</feature>
<evidence type="ECO:0000313" key="3">
    <source>
        <dbReference type="EMBL" id="NMP24389.1"/>
    </source>
</evidence>
<proteinExistence type="predicted"/>
<keyword evidence="4" id="KW-1185">Reference proteome</keyword>
<protein>
    <submittedName>
        <fullName evidence="3">Uncharacterized protein</fullName>
    </submittedName>
</protein>
<dbReference type="EMBL" id="JABBVZ010000106">
    <property type="protein sequence ID" value="NMP24389.1"/>
    <property type="molecule type" value="Genomic_DNA"/>
</dbReference>
<comment type="caution">
    <text evidence="3">The sequence shown here is derived from an EMBL/GenBank/DDBJ whole genome shotgun (WGS) entry which is preliminary data.</text>
</comment>
<accession>A0A7Y0L6T7</accession>
<dbReference type="RefSeq" id="WP_169102466.1">
    <property type="nucleotide sequence ID" value="NZ_JABBVZ010000106.1"/>
</dbReference>
<sequence length="71" mass="7259">MKRVILGLLAAATLAVGSAPATSAYMANAVGTPGKPTYAVSNTGSAAGQAHRSSQGTAMKTTNDRMEYIWD</sequence>
<evidence type="ECO:0000313" key="4">
    <source>
        <dbReference type="Proteomes" id="UP000533476"/>
    </source>
</evidence>
<keyword evidence="2" id="KW-0732">Signal</keyword>
<name>A0A7Y0L6T7_9FIRM</name>
<organism evidence="3 4">
    <name type="scientific">Sulfobacillus harzensis</name>
    <dbReference type="NCBI Taxonomy" id="2729629"/>
    <lineage>
        <taxon>Bacteria</taxon>
        <taxon>Bacillati</taxon>
        <taxon>Bacillota</taxon>
        <taxon>Clostridia</taxon>
        <taxon>Eubacteriales</taxon>
        <taxon>Clostridiales Family XVII. Incertae Sedis</taxon>
        <taxon>Sulfobacillus</taxon>
    </lineage>
</organism>
<reference evidence="3 4" key="1">
    <citation type="submission" date="2020-04" db="EMBL/GenBank/DDBJ databases">
        <authorList>
            <person name="Zhang R."/>
            <person name="Schippers A."/>
        </authorList>
    </citation>
    <scope>NUCLEOTIDE SEQUENCE [LARGE SCALE GENOMIC DNA]</scope>
    <source>
        <strain evidence="3 4">DSM 109850</strain>
    </source>
</reference>
<evidence type="ECO:0000256" key="2">
    <source>
        <dbReference type="SAM" id="SignalP"/>
    </source>
</evidence>
<feature type="signal peptide" evidence="2">
    <location>
        <begin position="1"/>
        <end position="23"/>
    </location>
</feature>
<dbReference type="AlphaFoldDB" id="A0A7Y0L6T7"/>
<feature type="region of interest" description="Disordered" evidence="1">
    <location>
        <begin position="41"/>
        <end position="63"/>
    </location>
</feature>